<keyword evidence="6" id="KW-0997">Cell inner membrane</keyword>
<evidence type="ECO:0000256" key="6">
    <source>
        <dbReference type="ARBA" id="ARBA00022519"/>
    </source>
</evidence>
<keyword evidence="11 14" id="KW-0143">Chaperone</keyword>
<dbReference type="NCBIfam" id="NF002351">
    <property type="entry name" value="PRK01318.1-1"/>
    <property type="match status" value="1"/>
</dbReference>
<keyword evidence="10 14" id="KW-0472">Membrane</keyword>
<dbReference type="PANTHER" id="PTHR12428:SF65">
    <property type="entry name" value="CYTOCHROME C OXIDASE ASSEMBLY PROTEIN COX18, MITOCHONDRIAL"/>
    <property type="match status" value="1"/>
</dbReference>
<evidence type="ECO:0000256" key="9">
    <source>
        <dbReference type="ARBA" id="ARBA00022989"/>
    </source>
</evidence>
<dbReference type="InterPro" id="IPR038221">
    <property type="entry name" value="YidC_periplasmic_sf"/>
</dbReference>
<organism evidence="17 18">
    <name type="scientific">Edwardsiella tarda ATCC 23685</name>
    <dbReference type="NCBI Taxonomy" id="500638"/>
    <lineage>
        <taxon>Bacteria</taxon>
        <taxon>Pseudomonadati</taxon>
        <taxon>Pseudomonadota</taxon>
        <taxon>Gammaproteobacteria</taxon>
        <taxon>Enterobacterales</taxon>
        <taxon>Hafniaceae</taxon>
        <taxon>Edwardsiella</taxon>
    </lineage>
</organism>
<sequence>MIPCRRKPITENIKMDSQRNLFLVALLFVSFLIWQAWQTDHNPQPVAQTAGQSVSDAASQAVPESGQGKLITVKTDVLALTINTRGGDIEQADLLAYPATLGSNTPFQLLETTPQFIYQAQSGLTGKSGPDNPANGPRPLYNANQTSYEMLPGQDELRIPLTYTAPNGVVYTKTFVLKRNDYAIAVDYKVKNDSHEALDLTLFGQLKQSVDLPKHRDTGSSNFALHTFRGAAYSSSDDKYQKYSFSDIEDKNLNVQTKGGWVAMLQQYFATAWIPHDSGVNTFYTANLGNGQAAIGYKAPSVSVAPNTEQVLSTTLWVGPELQSDMAAVAPHLDLTVDYGWLWFISQPLFKLLQLIHSFVGNWGFAIIIITFIVRGIMYPLTKAQYTSMAKMRMLQPKLQAMRERIGDDKQRMSQEMMALYKAEKVNPLGGCFPLLIQMPIFLALYYMLMGSVELRQAPFALWIHDLAAPDPYYILPILMGVTMFFIQKMSPTTVTDPMQQKIMTFMPVIFTVFFLWFPSGLVLYYIVSNLVTIIQQQLIYRGLEKRGLHSRDKK</sequence>
<keyword evidence="4 14" id="KW-0813">Transport</keyword>
<proteinExistence type="inferred from homology"/>
<keyword evidence="9 14" id="KW-1133">Transmembrane helix</keyword>
<dbReference type="InterPro" id="IPR001708">
    <property type="entry name" value="YidC/ALB3/OXA1/COX18"/>
</dbReference>
<dbReference type="NCBIfam" id="NF002352">
    <property type="entry name" value="PRK01318.1-3"/>
    <property type="match status" value="1"/>
</dbReference>
<dbReference type="NCBIfam" id="TIGR03593">
    <property type="entry name" value="yidC_nterm"/>
    <property type="match status" value="1"/>
</dbReference>
<dbReference type="PANTHER" id="PTHR12428">
    <property type="entry name" value="OXA1"/>
    <property type="match status" value="1"/>
</dbReference>
<feature type="domain" description="Membrane insertase YidC N-terminal" evidence="16">
    <location>
        <begin position="71"/>
        <end position="352"/>
    </location>
</feature>
<evidence type="ECO:0000256" key="1">
    <source>
        <dbReference type="ARBA" id="ARBA00004429"/>
    </source>
</evidence>
<feature type="transmembrane region" description="Helical" evidence="14">
    <location>
        <begin position="21"/>
        <end position="37"/>
    </location>
</feature>
<dbReference type="InterPro" id="IPR019998">
    <property type="entry name" value="Membr_insert_YidC"/>
</dbReference>
<keyword evidence="7 14" id="KW-0812">Transmembrane</keyword>
<evidence type="ECO:0000256" key="12">
    <source>
        <dbReference type="ARBA" id="ARBA00033245"/>
    </source>
</evidence>
<gene>
    <name evidence="14 17" type="primary">yidC</name>
    <name evidence="17" type="ORF">EDWATA_03936</name>
</gene>
<dbReference type="NCBIfam" id="TIGR03592">
    <property type="entry name" value="yidC_oxa1_cterm"/>
    <property type="match status" value="1"/>
</dbReference>
<dbReference type="CDD" id="cd19961">
    <property type="entry name" value="EcYidC-like_peri"/>
    <property type="match status" value="1"/>
</dbReference>
<protein>
    <recommendedName>
        <fullName evidence="3 14">Membrane protein insertase YidC</fullName>
    </recommendedName>
    <alternativeName>
        <fullName evidence="13 14">Foldase YidC</fullName>
    </alternativeName>
    <alternativeName>
        <fullName evidence="12 14">Membrane integrase YidC</fullName>
    </alternativeName>
    <alternativeName>
        <fullName evidence="14">Membrane protein YidC</fullName>
    </alternativeName>
</protein>
<dbReference type="HAMAP" id="MF_01810">
    <property type="entry name" value="YidC_type1"/>
    <property type="match status" value="1"/>
</dbReference>
<evidence type="ECO:0000256" key="11">
    <source>
        <dbReference type="ARBA" id="ARBA00023186"/>
    </source>
</evidence>
<evidence type="ECO:0000259" key="15">
    <source>
        <dbReference type="Pfam" id="PF02096"/>
    </source>
</evidence>
<dbReference type="Pfam" id="PF14849">
    <property type="entry name" value="YidC_periplas"/>
    <property type="match status" value="1"/>
</dbReference>
<dbReference type="InterPro" id="IPR028053">
    <property type="entry name" value="Membr_insert_YidC_N"/>
</dbReference>
<evidence type="ECO:0000313" key="18">
    <source>
        <dbReference type="Proteomes" id="UP000003692"/>
    </source>
</evidence>
<evidence type="ECO:0000256" key="14">
    <source>
        <dbReference type="HAMAP-Rule" id="MF_01810"/>
    </source>
</evidence>
<dbReference type="GO" id="GO:0015031">
    <property type="term" value="P:protein transport"/>
    <property type="evidence" value="ECO:0007669"/>
    <property type="project" value="UniProtKB-KW"/>
</dbReference>
<dbReference type="Proteomes" id="UP000003692">
    <property type="component" value="Unassembled WGS sequence"/>
</dbReference>
<dbReference type="AlphaFoldDB" id="D4FAW5"/>
<keyword evidence="8 14" id="KW-0653">Protein transport</keyword>
<dbReference type="CDD" id="cd20070">
    <property type="entry name" value="5TM_YidC_Alb3"/>
    <property type="match status" value="1"/>
</dbReference>
<evidence type="ECO:0000256" key="3">
    <source>
        <dbReference type="ARBA" id="ARBA00015325"/>
    </source>
</evidence>
<dbReference type="PRINTS" id="PR00701">
    <property type="entry name" value="60KDINNERMP"/>
</dbReference>
<feature type="transmembrane region" description="Helical" evidence="14">
    <location>
        <begin position="426"/>
        <end position="449"/>
    </location>
</feature>
<evidence type="ECO:0000313" key="17">
    <source>
        <dbReference type="EMBL" id="EFE21146.1"/>
    </source>
</evidence>
<comment type="subcellular location">
    <subcellularLocation>
        <location evidence="1">Cell inner membrane</location>
        <topology evidence="1">Multi-pass membrane protein</topology>
    </subcellularLocation>
    <subcellularLocation>
        <location evidence="14">Cell membrane</location>
        <topology evidence="14">Multi-pass membrane protein</topology>
    </subcellularLocation>
</comment>
<dbReference type="GO" id="GO:0032977">
    <property type="term" value="F:membrane insertase activity"/>
    <property type="evidence" value="ECO:0007669"/>
    <property type="project" value="InterPro"/>
</dbReference>
<dbReference type="Pfam" id="PF02096">
    <property type="entry name" value="60KD_IMP"/>
    <property type="match status" value="1"/>
</dbReference>
<dbReference type="EMBL" id="ADGK01000294">
    <property type="protein sequence ID" value="EFE21146.1"/>
    <property type="molecule type" value="Genomic_DNA"/>
</dbReference>
<dbReference type="InterPro" id="IPR047196">
    <property type="entry name" value="YidC_ALB_C"/>
</dbReference>
<dbReference type="InterPro" id="IPR028055">
    <property type="entry name" value="YidC/Oxa/ALB_C"/>
</dbReference>
<feature type="transmembrane region" description="Helical" evidence="14">
    <location>
        <begin position="473"/>
        <end position="491"/>
    </location>
</feature>
<reference evidence="17 18" key="1">
    <citation type="submission" date="2010-02" db="EMBL/GenBank/DDBJ databases">
        <authorList>
            <person name="Weinstock G."/>
            <person name="Sodergren E."/>
            <person name="Clifton S."/>
            <person name="Fulton L."/>
            <person name="Fulton B."/>
            <person name="Courtney L."/>
            <person name="Fronick C."/>
            <person name="Harrison M."/>
            <person name="Strong C."/>
            <person name="Farmer C."/>
            <person name="Delahaunty K."/>
            <person name="Markovic C."/>
            <person name="Hall O."/>
            <person name="Minx P."/>
            <person name="Tomlinson C."/>
            <person name="Mitreva M."/>
            <person name="Nelson J."/>
            <person name="Hou S."/>
            <person name="Wollam A."/>
            <person name="Pepin K.H."/>
            <person name="Johnson M."/>
            <person name="Bhonagiri V."/>
            <person name="Zhang X."/>
            <person name="Suruliraj S."/>
            <person name="Warren W."/>
            <person name="Chinwalla A."/>
            <person name="Mardis E.R."/>
            <person name="Wilson R.K."/>
        </authorList>
    </citation>
    <scope>NUCLEOTIDE SEQUENCE [LARGE SCALE GENOMIC DNA]</scope>
    <source>
        <strain evidence="17 18">ATCC 23685</strain>
    </source>
</reference>
<dbReference type="PRINTS" id="PR01900">
    <property type="entry name" value="YIDCPROTEIN"/>
</dbReference>
<feature type="transmembrane region" description="Helical" evidence="14">
    <location>
        <begin position="503"/>
        <end position="528"/>
    </location>
</feature>
<comment type="subunit">
    <text evidence="14">Interacts with the Sec translocase complex via SecD. Specifically interacts with transmembrane segments of nascent integral membrane proteins during membrane integration.</text>
</comment>
<comment type="similarity">
    <text evidence="2 14">Belongs to the OXA1/ALB3/YidC family. Type 1 subfamily.</text>
</comment>
<keyword evidence="5 14" id="KW-1003">Cell membrane</keyword>
<dbReference type="Gene3D" id="2.70.98.90">
    <property type="match status" value="1"/>
</dbReference>
<evidence type="ECO:0000256" key="4">
    <source>
        <dbReference type="ARBA" id="ARBA00022448"/>
    </source>
</evidence>
<evidence type="ECO:0000256" key="13">
    <source>
        <dbReference type="ARBA" id="ARBA00033342"/>
    </source>
</evidence>
<evidence type="ECO:0000256" key="10">
    <source>
        <dbReference type="ARBA" id="ARBA00023136"/>
    </source>
</evidence>
<dbReference type="HOGENOM" id="CLU_016535_3_0_6"/>
<evidence type="ECO:0000256" key="5">
    <source>
        <dbReference type="ARBA" id="ARBA00022475"/>
    </source>
</evidence>
<accession>D4FAW5</accession>
<evidence type="ECO:0000259" key="16">
    <source>
        <dbReference type="Pfam" id="PF14849"/>
    </source>
</evidence>
<feature type="domain" description="Membrane insertase YidC/Oxa/ALB C-terminal" evidence="15">
    <location>
        <begin position="363"/>
        <end position="542"/>
    </location>
</feature>
<name>D4FAW5_EDWTA</name>
<feature type="transmembrane region" description="Helical" evidence="14">
    <location>
        <begin position="363"/>
        <end position="382"/>
    </location>
</feature>
<comment type="function">
    <text evidence="14">Required for the insertion and/or proper folding and/or complex formation of integral membrane proteins into the membrane. Involved in integration of membrane proteins that insert both dependently and independently of the Sec translocase complex, as well as at least some lipoproteins. Aids folding of multispanning membrane proteins.</text>
</comment>
<evidence type="ECO:0000256" key="2">
    <source>
        <dbReference type="ARBA" id="ARBA00010527"/>
    </source>
</evidence>
<comment type="caution">
    <text evidence="17">The sequence shown here is derived from an EMBL/GenBank/DDBJ whole genome shotgun (WGS) entry which is preliminary data.</text>
</comment>
<evidence type="ECO:0000256" key="8">
    <source>
        <dbReference type="ARBA" id="ARBA00022927"/>
    </source>
</evidence>
<evidence type="ECO:0000256" key="7">
    <source>
        <dbReference type="ARBA" id="ARBA00022692"/>
    </source>
</evidence>
<dbReference type="GO" id="GO:0051205">
    <property type="term" value="P:protein insertion into membrane"/>
    <property type="evidence" value="ECO:0007669"/>
    <property type="project" value="TreeGrafter"/>
</dbReference>
<dbReference type="GO" id="GO:0005886">
    <property type="term" value="C:plasma membrane"/>
    <property type="evidence" value="ECO:0007669"/>
    <property type="project" value="UniProtKB-SubCell"/>
</dbReference>
<dbReference type="FunFam" id="2.70.98.90:FF:000001">
    <property type="entry name" value="Membrane protein insertase YidC"/>
    <property type="match status" value="1"/>
</dbReference>